<evidence type="ECO:0000313" key="7">
    <source>
        <dbReference type="EMBL" id="QDZ19424.1"/>
    </source>
</evidence>
<dbReference type="InterPro" id="IPR005011">
    <property type="entry name" value="SNU66/SART1"/>
</dbReference>
<feature type="compositionally biased region" description="Basic residues" evidence="6">
    <location>
        <begin position="305"/>
        <end position="319"/>
    </location>
</feature>
<dbReference type="GO" id="GO:0046540">
    <property type="term" value="C:U4/U6 x U5 tri-snRNP complex"/>
    <property type="evidence" value="ECO:0007669"/>
    <property type="project" value="InterPro"/>
</dbReference>
<dbReference type="Proteomes" id="UP000316726">
    <property type="component" value="Chromosome 2"/>
</dbReference>
<feature type="compositionally biased region" description="Acidic residues" evidence="6">
    <location>
        <begin position="126"/>
        <end position="135"/>
    </location>
</feature>
<evidence type="ECO:0000256" key="3">
    <source>
        <dbReference type="ARBA" id="ARBA00022664"/>
    </source>
</evidence>
<feature type="compositionally biased region" description="Basic residues" evidence="6">
    <location>
        <begin position="32"/>
        <end position="42"/>
    </location>
</feature>
<evidence type="ECO:0000256" key="1">
    <source>
        <dbReference type="ARBA" id="ARBA00004123"/>
    </source>
</evidence>
<feature type="region of interest" description="Disordered" evidence="6">
    <location>
        <begin position="195"/>
        <end position="250"/>
    </location>
</feature>
<keyword evidence="3" id="KW-0507">mRNA processing</keyword>
<proteinExistence type="inferred from homology"/>
<reference evidence="7 8" key="1">
    <citation type="submission" date="2018-07" db="EMBL/GenBank/DDBJ databases">
        <title>The complete nuclear genome of the prasinophyte Chloropicon primus (CCMP1205).</title>
        <authorList>
            <person name="Pombert J.-F."/>
            <person name="Otis C."/>
            <person name="Turmel M."/>
            <person name="Lemieux C."/>
        </authorList>
    </citation>
    <scope>NUCLEOTIDE SEQUENCE [LARGE SCALE GENOMIC DNA]</scope>
    <source>
        <strain evidence="7 8">CCMP1205</strain>
    </source>
</reference>
<feature type="compositionally biased region" description="Basic and acidic residues" evidence="6">
    <location>
        <begin position="473"/>
        <end position="491"/>
    </location>
</feature>
<dbReference type="OrthoDB" id="5583at2759"/>
<dbReference type="GO" id="GO:0045292">
    <property type="term" value="P:mRNA cis splicing, via spliceosome"/>
    <property type="evidence" value="ECO:0007669"/>
    <property type="project" value="TreeGrafter"/>
</dbReference>
<dbReference type="PANTHER" id="PTHR14152:SF5">
    <property type="entry name" value="U4_U6.U5 TRI-SNRNP-ASSOCIATED PROTEIN 1"/>
    <property type="match status" value="1"/>
</dbReference>
<evidence type="ECO:0000313" key="8">
    <source>
        <dbReference type="Proteomes" id="UP000316726"/>
    </source>
</evidence>
<dbReference type="Pfam" id="PF19252">
    <property type="entry name" value="HIND"/>
    <property type="match status" value="1"/>
</dbReference>
<dbReference type="GO" id="GO:0000481">
    <property type="term" value="P:maturation of 5S rRNA"/>
    <property type="evidence" value="ECO:0007669"/>
    <property type="project" value="TreeGrafter"/>
</dbReference>
<dbReference type="Pfam" id="PF03343">
    <property type="entry name" value="SART-1"/>
    <property type="match status" value="2"/>
</dbReference>
<comment type="subcellular location">
    <subcellularLocation>
        <location evidence="1">Nucleus</location>
    </subcellularLocation>
</comment>
<dbReference type="STRING" id="1764295.A0A5B8MH67"/>
<gene>
    <name evidence="7" type="ORF">A3770_02p19420</name>
</gene>
<dbReference type="EMBL" id="CP031035">
    <property type="protein sequence ID" value="QDZ19424.1"/>
    <property type="molecule type" value="Genomic_DNA"/>
</dbReference>
<accession>A0A5B8MH67</accession>
<sequence length="640" mass="71835">MVDKTVELSVEETNALREKLGLKPLRVENKNKNKNKKRKRTRKNQEEEEAWPSKGSKGTEERDKVKDKLLAIREERLAKEKVDEGRVVRPLGEGGGGEEDDVRSWIKKSRKKEREEALRTQQALQDQEEFGDDDFAGQGSKRRRYASSELKGLKIGHDAQQFREGSQVILTLKDQGVLDDDGELQTGEDVLEDTLLAQQEKRDEAVRLSKPRNRYEEAAEKDLEGSGGVLCDGEDGSTRGMEIDGSGGVDVAKLKEQEEIRKKLKEGINYGKTKESADPIKRAMDDFWTQEEAATLEGAKDGSGKKRRRKKKKNIRMKKKDIDDLEARALASQTAGEANESEVNHGKRVEGMRSKHNKDSYLTEQARRDAAYSKAMSKAAEKTAEKFNQNMDVEEAQEDEENDAFFSALNRARETALSRQRRAGQGSEATMAMQVKSLSQREQVPGDLYGGEVFTETSEFCNTISARGMRNNNKKDGEKAGKERGEGDAKPESQGGASTSAGPEEEEKSKPREGGGKGVAVWDETAASTSNKGLGGALKLLQDRGELRKTVRWAGRTNDMKDNNVRDVIESYSDNGQFAQDIESALTRKDEFGRVMTPKEAFRQLCYKFHGIKQSKNKQEKKLKKYLEEQKQLEMGNKFA</sequence>
<feature type="compositionally biased region" description="Basic and acidic residues" evidence="6">
    <location>
        <begin position="342"/>
        <end position="371"/>
    </location>
</feature>
<protein>
    <submittedName>
        <fullName evidence="7">U4/U6.U5 tri-snRNP-associated protein</fullName>
    </submittedName>
</protein>
<organism evidence="7 8">
    <name type="scientific">Chloropicon primus</name>
    <dbReference type="NCBI Taxonomy" id="1764295"/>
    <lineage>
        <taxon>Eukaryota</taxon>
        <taxon>Viridiplantae</taxon>
        <taxon>Chlorophyta</taxon>
        <taxon>Chloropicophyceae</taxon>
        <taxon>Chloropicales</taxon>
        <taxon>Chloropicaceae</taxon>
        <taxon>Chloropicon</taxon>
    </lineage>
</organism>
<feature type="compositionally biased region" description="Basic and acidic residues" evidence="6">
    <location>
        <begin position="20"/>
        <end position="31"/>
    </location>
</feature>
<evidence type="ECO:0000256" key="5">
    <source>
        <dbReference type="ARBA" id="ARBA00023242"/>
    </source>
</evidence>
<keyword evidence="4" id="KW-0508">mRNA splicing</keyword>
<evidence type="ECO:0000256" key="4">
    <source>
        <dbReference type="ARBA" id="ARBA00023187"/>
    </source>
</evidence>
<keyword evidence="5" id="KW-0539">Nucleus</keyword>
<feature type="region of interest" description="Disordered" evidence="6">
    <location>
        <begin position="294"/>
        <end position="383"/>
    </location>
</feature>
<dbReference type="PANTHER" id="PTHR14152">
    <property type="entry name" value="SQUAMOUS CELL CARCINOMA ANTIGEN RECOGNISED BY CYTOTOXIC T LYMPHOCYTES"/>
    <property type="match status" value="1"/>
</dbReference>
<feature type="region of interest" description="Disordered" evidence="6">
    <location>
        <begin position="81"/>
        <end position="143"/>
    </location>
</feature>
<feature type="region of interest" description="Disordered" evidence="6">
    <location>
        <begin position="462"/>
        <end position="536"/>
    </location>
</feature>
<comment type="similarity">
    <text evidence="2">Belongs to the SNU66/SART1 family.</text>
</comment>
<evidence type="ECO:0000256" key="6">
    <source>
        <dbReference type="SAM" id="MobiDB-lite"/>
    </source>
</evidence>
<feature type="region of interest" description="Disordered" evidence="6">
    <location>
        <begin position="20"/>
        <end position="65"/>
    </location>
</feature>
<keyword evidence="8" id="KW-1185">Reference proteome</keyword>
<feature type="region of interest" description="Disordered" evidence="6">
    <location>
        <begin position="396"/>
        <end position="443"/>
    </location>
</feature>
<name>A0A5B8MH67_9CHLO</name>
<dbReference type="InterPro" id="IPR045347">
    <property type="entry name" value="HIND"/>
</dbReference>
<evidence type="ECO:0000256" key="2">
    <source>
        <dbReference type="ARBA" id="ARBA00006076"/>
    </source>
</evidence>
<feature type="compositionally biased region" description="Basic and acidic residues" evidence="6">
    <location>
        <begin position="199"/>
        <end position="224"/>
    </location>
</feature>
<dbReference type="AlphaFoldDB" id="A0A5B8MH67"/>